<dbReference type="Proteomes" id="UP000036000">
    <property type="component" value="Chromosome"/>
</dbReference>
<keyword evidence="3" id="KW-1185">Reference proteome</keyword>
<dbReference type="InterPro" id="IPR025536">
    <property type="entry name" value="DUF4422"/>
</dbReference>
<evidence type="ECO:0000259" key="1">
    <source>
        <dbReference type="Pfam" id="PF14393"/>
    </source>
</evidence>
<feature type="domain" description="DUF4422" evidence="1">
    <location>
        <begin position="5"/>
        <end position="208"/>
    </location>
</feature>
<evidence type="ECO:0000313" key="3">
    <source>
        <dbReference type="Proteomes" id="UP000036000"/>
    </source>
</evidence>
<dbReference type="Pfam" id="PF14393">
    <property type="entry name" value="DUF4422"/>
    <property type="match status" value="1"/>
</dbReference>
<reference evidence="2 3" key="1">
    <citation type="submission" date="2015-07" db="EMBL/GenBank/DDBJ databases">
        <title>Lactobacillus korensis/26-25/ whole genome sequencing.</title>
        <authorList>
            <person name="Kim M.K."/>
            <person name="Im W.-T."/>
            <person name="Srinivasan S."/>
            <person name="Lee J.-J."/>
        </authorList>
    </citation>
    <scope>NUCLEOTIDE SEQUENCE [LARGE SCALE GENOMIC DNA]</scope>
    <source>
        <strain evidence="2 3">26-25</strain>
    </source>
</reference>
<sequence length="246" mass="29217">MPEDKGLYLPVLVGAVRNYRASIEYQRDDFGDNISNKNPNYNELTAMYWAWKNLSGVEAIGLVHYRRYFFDGYMKNGLKNVLSMDEVDRLLQKKSLVVPYKRHYYIETNYSHYVHAHHSLPLIELRKIIAQRNPAYLSSFDRVMSRRSAHMFNMFIMRKKLFDAYCGWLFGLLQTLENTIDISNYSVQEKRVFGYLAELLLDVWIDQNNISYEEVPWNQLGPKHLGSKAYHFMLRKFGKDEKTHFE</sequence>
<dbReference type="EMBL" id="CP012033">
    <property type="protein sequence ID" value="AKP66068.1"/>
    <property type="molecule type" value="Genomic_DNA"/>
</dbReference>
<accession>A0AAC8UY11</accession>
<proteinExistence type="predicted"/>
<protein>
    <recommendedName>
        <fullName evidence="1">DUF4422 domain-containing protein</fullName>
    </recommendedName>
</protein>
<gene>
    <name evidence="2" type="ORF">ABN16_10210</name>
</gene>
<dbReference type="RefSeq" id="WP_048736393.1">
    <property type="nucleotide sequence ID" value="NZ_CP012033.1"/>
</dbReference>
<organism evidence="2 3">
    <name type="scientific">Levilactobacillus koreensis</name>
    <dbReference type="NCBI Taxonomy" id="637971"/>
    <lineage>
        <taxon>Bacteria</taxon>
        <taxon>Bacillati</taxon>
        <taxon>Bacillota</taxon>
        <taxon>Bacilli</taxon>
        <taxon>Lactobacillales</taxon>
        <taxon>Lactobacillaceae</taxon>
        <taxon>Levilactobacillus</taxon>
    </lineage>
</organism>
<dbReference type="AlphaFoldDB" id="A0AAC8UY11"/>
<name>A0AAC8UY11_9LACO</name>
<dbReference type="KEGG" id="lko:ABN16_10210"/>
<evidence type="ECO:0000313" key="2">
    <source>
        <dbReference type="EMBL" id="AKP66068.1"/>
    </source>
</evidence>